<feature type="transmembrane region" description="Helical" evidence="15">
    <location>
        <begin position="425"/>
        <end position="443"/>
    </location>
</feature>
<evidence type="ECO:0000259" key="16">
    <source>
        <dbReference type="SMART" id="SM01002"/>
    </source>
</evidence>
<keyword evidence="12" id="KW-0520">NAD</keyword>
<feature type="domain" description="Alanine dehydrogenase/pyridine nucleotide transhydrogenase NAD(H)-binding" evidence="16">
    <location>
        <begin position="146"/>
        <end position="309"/>
    </location>
</feature>
<evidence type="ECO:0000313" key="20">
    <source>
        <dbReference type="Proteomes" id="UP001275049"/>
    </source>
</evidence>
<dbReference type="Proteomes" id="UP001275049">
    <property type="component" value="Unassembled WGS sequence"/>
</dbReference>
<dbReference type="PANTHER" id="PTHR10160">
    <property type="entry name" value="NAD(P) TRANSHYDROGENASE"/>
    <property type="match status" value="1"/>
</dbReference>
<comment type="function">
    <text evidence="1">The transhydrogenation between NADH and NADP is coupled to respiration and ATP hydrolysis and functions as a proton pump across the membrane.</text>
</comment>
<evidence type="ECO:0000256" key="1">
    <source>
        <dbReference type="ARBA" id="ARBA00003943"/>
    </source>
</evidence>
<dbReference type="InterPro" id="IPR036291">
    <property type="entry name" value="NAD(P)-bd_dom_sf"/>
</dbReference>
<evidence type="ECO:0000256" key="14">
    <source>
        <dbReference type="ARBA" id="ARBA00048202"/>
    </source>
</evidence>
<comment type="subcellular location">
    <subcellularLocation>
        <location evidence="2">Cell inner membrane</location>
        <topology evidence="2">Multi-pass membrane protein</topology>
    </subcellularLocation>
</comment>
<keyword evidence="6" id="KW-0997">Cell inner membrane</keyword>
<evidence type="ECO:0000313" key="21">
    <source>
        <dbReference type="Proteomes" id="UP001281731"/>
    </source>
</evidence>
<keyword evidence="8" id="KW-0547">Nucleotide-binding</keyword>
<keyword evidence="13 15" id="KW-0472">Membrane</keyword>
<dbReference type="InterPro" id="IPR007698">
    <property type="entry name" value="AlaDH/PNT_NAD(H)-bd"/>
</dbReference>
<feature type="domain" description="Alanine dehydrogenase/pyridine nucleotide transhydrogenase N-terminal" evidence="17">
    <location>
        <begin position="4"/>
        <end position="137"/>
    </location>
</feature>
<evidence type="ECO:0000313" key="18">
    <source>
        <dbReference type="EMBL" id="MDY5133728.1"/>
    </source>
</evidence>
<evidence type="ECO:0000256" key="13">
    <source>
        <dbReference type="ARBA" id="ARBA00023136"/>
    </source>
</evidence>
<evidence type="ECO:0000256" key="5">
    <source>
        <dbReference type="ARBA" id="ARBA00022475"/>
    </source>
</evidence>
<name>A0AAW9HLA2_9ACTO</name>
<feature type="transmembrane region" description="Helical" evidence="15">
    <location>
        <begin position="450"/>
        <end position="470"/>
    </location>
</feature>
<feature type="transmembrane region" description="Helical" evidence="15">
    <location>
        <begin position="400"/>
        <end position="419"/>
    </location>
</feature>
<dbReference type="NCBIfam" id="TIGR00561">
    <property type="entry name" value="pntA"/>
    <property type="match status" value="1"/>
</dbReference>
<dbReference type="Pfam" id="PF12769">
    <property type="entry name" value="PNTB_4TM"/>
    <property type="match status" value="1"/>
</dbReference>
<reference evidence="19 20" key="1">
    <citation type="submission" date="2023-10" db="EMBL/GenBank/DDBJ databases">
        <title>Whole Genome based description of the genera Actinobaculum and Actinotignum reveals a complex phylogenetic relationship within the species included in the genus Actinotignum.</title>
        <authorList>
            <person name="Jensen C.S."/>
            <person name="Dargis R."/>
            <person name="Kemp M."/>
            <person name="Christensen J.J."/>
        </authorList>
    </citation>
    <scope>NUCLEOTIDE SEQUENCE</scope>
    <source>
        <strain evidence="19">SLA_B511</strain>
        <strain evidence="18 20">SLA_B974</strain>
    </source>
</reference>
<dbReference type="GO" id="GO:0008750">
    <property type="term" value="F:proton-translocating NAD(P)+ transhydrogenase activity"/>
    <property type="evidence" value="ECO:0007669"/>
    <property type="project" value="UniProtKB-EC"/>
</dbReference>
<comment type="caution">
    <text evidence="19">The sequence shown here is derived from an EMBL/GenBank/DDBJ whole genome shotgun (WGS) entry which is preliminary data.</text>
</comment>
<organism evidence="19 21">
    <name type="scientific">Actinotignum urinale</name>
    <dbReference type="NCBI Taxonomy" id="190146"/>
    <lineage>
        <taxon>Bacteria</taxon>
        <taxon>Bacillati</taxon>
        <taxon>Actinomycetota</taxon>
        <taxon>Actinomycetes</taxon>
        <taxon>Actinomycetales</taxon>
        <taxon>Actinomycetaceae</taxon>
        <taxon>Actinotignum</taxon>
    </lineage>
</organism>
<keyword evidence="9" id="KW-0521">NADP</keyword>
<dbReference type="InterPro" id="IPR024605">
    <property type="entry name" value="NADP_transhyd_a_C"/>
</dbReference>
<evidence type="ECO:0000256" key="4">
    <source>
        <dbReference type="ARBA" id="ARBA00012943"/>
    </source>
</evidence>
<keyword evidence="10" id="KW-1278">Translocase</keyword>
<evidence type="ECO:0000313" key="19">
    <source>
        <dbReference type="EMBL" id="MDY5154685.1"/>
    </source>
</evidence>
<dbReference type="RefSeq" id="WP_102165824.1">
    <property type="nucleotide sequence ID" value="NZ_CP126967.1"/>
</dbReference>
<evidence type="ECO:0000256" key="7">
    <source>
        <dbReference type="ARBA" id="ARBA00022692"/>
    </source>
</evidence>
<evidence type="ECO:0000256" key="9">
    <source>
        <dbReference type="ARBA" id="ARBA00022857"/>
    </source>
</evidence>
<evidence type="ECO:0000256" key="6">
    <source>
        <dbReference type="ARBA" id="ARBA00022519"/>
    </source>
</evidence>
<sequence length="508" mass="52662">MQVGIPKNPRTGSPLVAGTPDTVTKLIKLGYTVAVESGAGSESAYPDSQYEAAGATIVGATEAWQADIVLVPDAPETQQLDMMKSGSTLISRIEPGNNPDYVDALAARKITALAMDAIPRISRAQSMDVRSSMANISGYRAVIEAASHFGRLFTGQVTAAGKVPPATIYVIGAGVAGLAALGTANSMGAIVKATDVRSDVAEQVQSMGAEFVEIPVTQESADGYAREMTADQADAAGVVYAREAQAADIVITTALIPNRPAPILISKETVAKMKPGSVIVDLAAANGGNVEGTVPGEVVVTDNNVTIIGYKDLALRLPGQASQLFGQNLVNFLKLITPEKDGELVLDLEDTIVRGVTVTQESTIMWPPPPVQVSAAPATKPAAPAAAEAVEEKAPSPMRFVWFGIAALIALAIVFTAPAHMAGHFTVFMLACVVGFYVITNVTHALHTPLMSVTNAISGIIVVGAVLQLATGSIAVLVMAAIAIVIASINIFGGFTVTARMLSMFKRS</sequence>
<keyword evidence="19" id="KW-0560">Oxidoreductase</keyword>
<dbReference type="GO" id="GO:0006740">
    <property type="term" value="P:NADPH regeneration"/>
    <property type="evidence" value="ECO:0007669"/>
    <property type="project" value="TreeGrafter"/>
</dbReference>
<dbReference type="GO" id="GO:0005886">
    <property type="term" value="C:plasma membrane"/>
    <property type="evidence" value="ECO:0007669"/>
    <property type="project" value="UniProtKB-SubCell"/>
</dbReference>
<evidence type="ECO:0000259" key="17">
    <source>
        <dbReference type="SMART" id="SM01003"/>
    </source>
</evidence>
<keyword evidence="20" id="KW-1185">Reference proteome</keyword>
<dbReference type="Gene3D" id="3.40.50.720">
    <property type="entry name" value="NAD(P)-binding Rossmann-like Domain"/>
    <property type="match status" value="2"/>
</dbReference>
<dbReference type="InterPro" id="IPR026255">
    <property type="entry name" value="NADP_transhyd_a"/>
</dbReference>
<proteinExistence type="inferred from homology"/>
<dbReference type="EC" id="7.1.1.1" evidence="4"/>
<dbReference type="EMBL" id="JAWNGA010000017">
    <property type="protein sequence ID" value="MDY5133728.1"/>
    <property type="molecule type" value="Genomic_DNA"/>
</dbReference>
<dbReference type="Pfam" id="PF05222">
    <property type="entry name" value="AlaDh_PNT_N"/>
    <property type="match status" value="1"/>
</dbReference>
<dbReference type="SMART" id="SM01003">
    <property type="entry name" value="AlaDh_PNT_N"/>
    <property type="match status" value="1"/>
</dbReference>
<dbReference type="EMBL" id="JAWNGC010000002">
    <property type="protein sequence ID" value="MDY5154685.1"/>
    <property type="molecule type" value="Genomic_DNA"/>
</dbReference>
<protein>
    <recommendedName>
        <fullName evidence="4">proton-translocating NAD(P)(+) transhydrogenase</fullName>
        <ecNumber evidence="4">7.1.1.1</ecNumber>
    </recommendedName>
</protein>
<dbReference type="PIRSF" id="PIRSF000203">
    <property type="entry name" value="NADP_transhydrogenase_alpha"/>
    <property type="match status" value="1"/>
</dbReference>
<accession>A0AAW9HLA2</accession>
<keyword evidence="5" id="KW-1003">Cell membrane</keyword>
<dbReference type="InterPro" id="IPR008143">
    <property type="entry name" value="Ala_DH/PNT_CS2"/>
</dbReference>
<dbReference type="CDD" id="cd05304">
    <property type="entry name" value="Rubrum_tdh"/>
    <property type="match status" value="1"/>
</dbReference>
<dbReference type="PANTHER" id="PTHR10160:SF19">
    <property type="entry name" value="PROTON-TRANSLOCATING NAD(P)(+) TRANSHYDROGENASE"/>
    <property type="match status" value="1"/>
</dbReference>
<evidence type="ECO:0000256" key="11">
    <source>
        <dbReference type="ARBA" id="ARBA00022989"/>
    </source>
</evidence>
<dbReference type="SUPFAM" id="SSF52283">
    <property type="entry name" value="Formate/glycerate dehydrogenase catalytic domain-like"/>
    <property type="match status" value="1"/>
</dbReference>
<evidence type="ECO:0000256" key="12">
    <source>
        <dbReference type="ARBA" id="ARBA00023027"/>
    </source>
</evidence>
<dbReference type="GO" id="GO:0050661">
    <property type="term" value="F:NADP binding"/>
    <property type="evidence" value="ECO:0007669"/>
    <property type="project" value="TreeGrafter"/>
</dbReference>
<evidence type="ECO:0000256" key="3">
    <source>
        <dbReference type="ARBA" id="ARBA00005689"/>
    </source>
</evidence>
<gene>
    <name evidence="19" type="ORF">R6G80_02950</name>
    <name evidence="18" type="ORF">R6G86_08275</name>
</gene>
<dbReference type="SUPFAM" id="SSF51735">
    <property type="entry name" value="NAD(P)-binding Rossmann-fold domains"/>
    <property type="match status" value="1"/>
</dbReference>
<comment type="catalytic activity">
    <reaction evidence="14">
        <text>NAD(+) + NADPH + H(+)(in) = NADH + NADP(+) + H(+)(out)</text>
        <dbReference type="Rhea" id="RHEA:47992"/>
        <dbReference type="ChEBI" id="CHEBI:15378"/>
        <dbReference type="ChEBI" id="CHEBI:57540"/>
        <dbReference type="ChEBI" id="CHEBI:57783"/>
        <dbReference type="ChEBI" id="CHEBI:57945"/>
        <dbReference type="ChEBI" id="CHEBI:58349"/>
        <dbReference type="EC" id="7.1.1.1"/>
    </reaction>
</comment>
<dbReference type="Pfam" id="PF01262">
    <property type="entry name" value="AlaDh_PNT_C"/>
    <property type="match status" value="1"/>
</dbReference>
<dbReference type="NCBIfam" id="NF006942">
    <property type="entry name" value="PRK09424.1"/>
    <property type="match status" value="1"/>
</dbReference>
<keyword evidence="7 15" id="KW-0812">Transmembrane</keyword>
<evidence type="ECO:0000256" key="2">
    <source>
        <dbReference type="ARBA" id="ARBA00004429"/>
    </source>
</evidence>
<dbReference type="AlphaFoldDB" id="A0AAW9HLA2"/>
<dbReference type="PROSITE" id="PS00837">
    <property type="entry name" value="ALADH_PNT_2"/>
    <property type="match status" value="1"/>
</dbReference>
<feature type="transmembrane region" description="Helical" evidence="15">
    <location>
        <begin position="476"/>
        <end position="499"/>
    </location>
</feature>
<dbReference type="GO" id="GO:0016491">
    <property type="term" value="F:oxidoreductase activity"/>
    <property type="evidence" value="ECO:0007669"/>
    <property type="project" value="UniProtKB-KW"/>
</dbReference>
<dbReference type="InterPro" id="IPR007886">
    <property type="entry name" value="AlaDH/PNT_N"/>
</dbReference>
<dbReference type="SMART" id="SM01002">
    <property type="entry name" value="AlaDh_PNT_C"/>
    <property type="match status" value="1"/>
</dbReference>
<evidence type="ECO:0000256" key="10">
    <source>
        <dbReference type="ARBA" id="ARBA00022967"/>
    </source>
</evidence>
<keyword evidence="11 15" id="KW-1133">Transmembrane helix</keyword>
<dbReference type="Proteomes" id="UP001281731">
    <property type="component" value="Unassembled WGS sequence"/>
</dbReference>
<evidence type="ECO:0000256" key="8">
    <source>
        <dbReference type="ARBA" id="ARBA00022741"/>
    </source>
</evidence>
<evidence type="ECO:0000256" key="15">
    <source>
        <dbReference type="SAM" id="Phobius"/>
    </source>
</evidence>
<comment type="similarity">
    <text evidence="3">Belongs to the AlaDH/PNT family.</text>
</comment>